<keyword evidence="1" id="KW-0347">Helicase</keyword>
<proteinExistence type="inferred from homology"/>
<dbReference type="GeneID" id="127747797"/>
<dbReference type="Pfam" id="PF05970">
    <property type="entry name" value="PIF1"/>
    <property type="match status" value="1"/>
</dbReference>
<keyword evidence="1" id="KW-0547">Nucleotide-binding</keyword>
<evidence type="ECO:0000259" key="2">
    <source>
        <dbReference type="Pfam" id="PF05970"/>
    </source>
</evidence>
<accession>A0A9C6WUF8</accession>
<keyword evidence="1" id="KW-0067">ATP-binding</keyword>
<dbReference type="PANTHER" id="PTHR10492">
    <property type="match status" value="1"/>
</dbReference>
<comment type="similarity">
    <text evidence="1">Belongs to the helicase family.</text>
</comment>
<evidence type="ECO:0000256" key="1">
    <source>
        <dbReference type="RuleBase" id="RU363044"/>
    </source>
</evidence>
<keyword evidence="1" id="KW-0234">DNA repair</keyword>
<reference evidence="4" key="2">
    <citation type="submission" date="2025-08" db="UniProtKB">
        <authorList>
            <consortium name="RefSeq"/>
        </authorList>
    </citation>
    <scope>IDENTIFICATION</scope>
    <source>
        <tissue evidence="4">Whole plant</tissue>
    </source>
</reference>
<feature type="domain" description="DNA helicase Pif1-like DEAD-box helicase" evidence="2">
    <location>
        <begin position="38"/>
        <end position="124"/>
    </location>
</feature>
<dbReference type="GO" id="GO:0006310">
    <property type="term" value="P:DNA recombination"/>
    <property type="evidence" value="ECO:0007669"/>
    <property type="project" value="UniProtKB-KW"/>
</dbReference>
<gene>
    <name evidence="4" type="primary">LOC127747797</name>
</gene>
<keyword evidence="1" id="KW-0378">Hydrolase</keyword>
<keyword evidence="1" id="KW-0227">DNA damage</keyword>
<keyword evidence="1" id="KW-0233">DNA recombination</keyword>
<dbReference type="KEGG" id="adu:127747797"/>
<evidence type="ECO:0000313" key="3">
    <source>
        <dbReference type="Proteomes" id="UP000515211"/>
    </source>
</evidence>
<dbReference type="GO" id="GO:0006281">
    <property type="term" value="P:DNA repair"/>
    <property type="evidence" value="ECO:0007669"/>
    <property type="project" value="UniProtKB-KW"/>
</dbReference>
<evidence type="ECO:0000313" key="4">
    <source>
        <dbReference type="RefSeq" id="XP_052118430.1"/>
    </source>
</evidence>
<comment type="cofactor">
    <cofactor evidence="1">
        <name>Mg(2+)</name>
        <dbReference type="ChEBI" id="CHEBI:18420"/>
    </cofactor>
</comment>
<dbReference type="GO" id="GO:0000723">
    <property type="term" value="P:telomere maintenance"/>
    <property type="evidence" value="ECO:0007669"/>
    <property type="project" value="InterPro"/>
</dbReference>
<name>A0A9C6WUF8_ARADU</name>
<comment type="catalytic activity">
    <reaction evidence="1">
        <text>ATP + H2O = ADP + phosphate + H(+)</text>
        <dbReference type="Rhea" id="RHEA:13065"/>
        <dbReference type="ChEBI" id="CHEBI:15377"/>
        <dbReference type="ChEBI" id="CHEBI:15378"/>
        <dbReference type="ChEBI" id="CHEBI:30616"/>
        <dbReference type="ChEBI" id="CHEBI:43474"/>
        <dbReference type="ChEBI" id="CHEBI:456216"/>
        <dbReference type="EC" id="5.6.2.3"/>
    </reaction>
</comment>
<reference evidence="3" key="1">
    <citation type="journal article" date="2016" name="Nat. Genet.">
        <title>The genome sequences of Arachis duranensis and Arachis ipaensis, the diploid ancestors of cultivated peanut.</title>
        <authorList>
            <person name="Bertioli D.J."/>
            <person name="Cannon S.B."/>
            <person name="Froenicke L."/>
            <person name="Huang G."/>
            <person name="Farmer A.D."/>
            <person name="Cannon E.K."/>
            <person name="Liu X."/>
            <person name="Gao D."/>
            <person name="Clevenger J."/>
            <person name="Dash S."/>
            <person name="Ren L."/>
            <person name="Moretzsohn M.C."/>
            <person name="Shirasawa K."/>
            <person name="Huang W."/>
            <person name="Vidigal B."/>
            <person name="Abernathy B."/>
            <person name="Chu Y."/>
            <person name="Niederhuth C.E."/>
            <person name="Umale P."/>
            <person name="Araujo A.C."/>
            <person name="Kozik A."/>
            <person name="Kim K.D."/>
            <person name="Burow M.D."/>
            <person name="Varshney R.K."/>
            <person name="Wang X."/>
            <person name="Zhang X."/>
            <person name="Barkley N."/>
            <person name="Guimaraes P.M."/>
            <person name="Isobe S."/>
            <person name="Guo B."/>
            <person name="Liao B."/>
            <person name="Stalker H.T."/>
            <person name="Schmitz R.J."/>
            <person name="Scheffler B.E."/>
            <person name="Leal-Bertioli S.C."/>
            <person name="Xun X."/>
            <person name="Jackson S.A."/>
            <person name="Michelmore R."/>
            <person name="Ozias-Akins P."/>
        </authorList>
    </citation>
    <scope>NUCLEOTIDE SEQUENCE [LARGE SCALE GENOMIC DNA]</scope>
    <source>
        <strain evidence="3">cv. V14167</strain>
    </source>
</reference>
<keyword evidence="3" id="KW-1185">Reference proteome</keyword>
<dbReference type="PANTHER" id="PTHR10492:SF101">
    <property type="entry name" value="ATP-DEPENDENT DNA HELICASE"/>
    <property type="match status" value="1"/>
</dbReference>
<dbReference type="AlphaFoldDB" id="A0A9C6WUF8"/>
<dbReference type="InterPro" id="IPR010285">
    <property type="entry name" value="DNA_helicase_pif1-like_DEAD"/>
</dbReference>
<dbReference type="EC" id="5.6.2.3" evidence="1"/>
<protein>
    <recommendedName>
        <fullName evidence="1">ATP-dependent DNA helicase</fullName>
        <ecNumber evidence="1">5.6.2.3</ecNumber>
    </recommendedName>
</protein>
<dbReference type="RefSeq" id="XP_052118430.1">
    <property type="nucleotide sequence ID" value="XM_052262470.1"/>
</dbReference>
<organism evidence="3 4">
    <name type="scientific">Arachis duranensis</name>
    <name type="common">Wild peanut</name>
    <dbReference type="NCBI Taxonomy" id="130453"/>
    <lineage>
        <taxon>Eukaryota</taxon>
        <taxon>Viridiplantae</taxon>
        <taxon>Streptophyta</taxon>
        <taxon>Embryophyta</taxon>
        <taxon>Tracheophyta</taxon>
        <taxon>Spermatophyta</taxon>
        <taxon>Magnoliopsida</taxon>
        <taxon>eudicotyledons</taxon>
        <taxon>Gunneridae</taxon>
        <taxon>Pentapetalae</taxon>
        <taxon>rosids</taxon>
        <taxon>fabids</taxon>
        <taxon>Fabales</taxon>
        <taxon>Fabaceae</taxon>
        <taxon>Papilionoideae</taxon>
        <taxon>50 kb inversion clade</taxon>
        <taxon>dalbergioids sensu lato</taxon>
        <taxon>Dalbergieae</taxon>
        <taxon>Pterocarpus clade</taxon>
        <taxon>Arachis</taxon>
    </lineage>
</organism>
<dbReference type="GO" id="GO:0005524">
    <property type="term" value="F:ATP binding"/>
    <property type="evidence" value="ECO:0007669"/>
    <property type="project" value="UniProtKB-KW"/>
</dbReference>
<dbReference type="Proteomes" id="UP000515211">
    <property type="component" value="Chromosome 5"/>
</dbReference>
<sequence length="178" mass="20547">MTHEQRLVFDEILNAVIIDFGGFYFFYGHDGCDKTFNGIAFLLLPGARTSHYRFLIPITITDESTCNIKYSSLKAELLIQSSLIIWDKTPILNKMCFEALDQMLKDFMLVTDQHKTYQPFSGKVLKLQTNMRLLMSSSDQHEGKMKRFVNWIFDVGNENISSVVGDESQVEISDDYNY</sequence>
<dbReference type="GO" id="GO:0016787">
    <property type="term" value="F:hydrolase activity"/>
    <property type="evidence" value="ECO:0007669"/>
    <property type="project" value="UniProtKB-KW"/>
</dbReference>
<dbReference type="GO" id="GO:0043139">
    <property type="term" value="F:5'-3' DNA helicase activity"/>
    <property type="evidence" value="ECO:0007669"/>
    <property type="project" value="UniProtKB-EC"/>
</dbReference>